<dbReference type="InterPro" id="IPR042099">
    <property type="entry name" value="ANL_N_sf"/>
</dbReference>
<keyword evidence="4 7" id="KW-0436">Ligase</keyword>
<dbReference type="PROSITE" id="PS00455">
    <property type="entry name" value="AMP_BINDING"/>
    <property type="match status" value="1"/>
</dbReference>
<evidence type="ECO:0000256" key="2">
    <source>
        <dbReference type="ARBA" id="ARBA00012988"/>
    </source>
</evidence>
<comment type="catalytic activity">
    <reaction evidence="7">
        <text>acetoacetate + ATP + CoA = acetoacetyl-CoA + AMP + diphosphate</text>
        <dbReference type="Rhea" id="RHEA:16117"/>
        <dbReference type="ChEBI" id="CHEBI:13705"/>
        <dbReference type="ChEBI" id="CHEBI:30616"/>
        <dbReference type="ChEBI" id="CHEBI:33019"/>
        <dbReference type="ChEBI" id="CHEBI:57286"/>
        <dbReference type="ChEBI" id="CHEBI:57287"/>
        <dbReference type="ChEBI" id="CHEBI:456215"/>
        <dbReference type="EC" id="6.2.1.16"/>
    </reaction>
</comment>
<comment type="caution">
    <text evidence="10">The sequence shown here is derived from an EMBL/GenBank/DDBJ whole genome shotgun (WGS) entry which is preliminary data.</text>
</comment>
<dbReference type="Pfam" id="PF00501">
    <property type="entry name" value="AMP-binding"/>
    <property type="match status" value="1"/>
</dbReference>
<keyword evidence="7" id="KW-0443">Lipid metabolism</keyword>
<dbReference type="Proteomes" id="UP000827092">
    <property type="component" value="Unassembled WGS sequence"/>
</dbReference>
<accession>A0AAV6VER5</accession>
<gene>
    <name evidence="10" type="ORF">JTE90_027950</name>
</gene>
<organism evidence="10 11">
    <name type="scientific">Oedothorax gibbosus</name>
    <dbReference type="NCBI Taxonomy" id="931172"/>
    <lineage>
        <taxon>Eukaryota</taxon>
        <taxon>Metazoa</taxon>
        <taxon>Ecdysozoa</taxon>
        <taxon>Arthropoda</taxon>
        <taxon>Chelicerata</taxon>
        <taxon>Arachnida</taxon>
        <taxon>Araneae</taxon>
        <taxon>Araneomorphae</taxon>
        <taxon>Entelegynae</taxon>
        <taxon>Araneoidea</taxon>
        <taxon>Linyphiidae</taxon>
        <taxon>Erigoninae</taxon>
        <taxon>Oedothorax</taxon>
    </lineage>
</organism>
<evidence type="ECO:0000256" key="3">
    <source>
        <dbReference type="ARBA" id="ARBA00015326"/>
    </source>
</evidence>
<dbReference type="GO" id="GO:0005524">
    <property type="term" value="F:ATP binding"/>
    <property type="evidence" value="ECO:0007669"/>
    <property type="project" value="UniProtKB-UniRule"/>
</dbReference>
<dbReference type="InterPro" id="IPR032387">
    <property type="entry name" value="ACAS_N"/>
</dbReference>
<evidence type="ECO:0000256" key="7">
    <source>
        <dbReference type="RuleBase" id="RU367019"/>
    </source>
</evidence>
<keyword evidence="7" id="KW-0276">Fatty acid metabolism</keyword>
<dbReference type="InterPro" id="IPR000873">
    <property type="entry name" value="AMP-dep_synth/lig_dom"/>
</dbReference>
<dbReference type="PANTHER" id="PTHR42921">
    <property type="entry name" value="ACETOACETYL-COA SYNTHETASE"/>
    <property type="match status" value="1"/>
</dbReference>
<dbReference type="Gene3D" id="3.40.50.12780">
    <property type="entry name" value="N-terminal domain of ligase-like"/>
    <property type="match status" value="1"/>
</dbReference>
<comment type="subcellular location">
    <subcellularLocation>
        <location evidence="7">Cytoplasm</location>
        <location evidence="7">Cytosol</location>
    </subcellularLocation>
</comment>
<sequence>MNGHTNGHSEPRGKRGLVDIIAANTKCTWNRRVENTEMDRFRGIINKKYETKLDNYWQLHEWSIKNYQLFWEEIWHFFGIIASKPYKEIAKNGKGFVDIDWFSGARLNYAENILRFRNSEVAMICIDEEDNEEFITYSDMYEEVERYAAAFRKNGLQMGDRVACYMSNRKEAVYAFLAATSIGAIWGGPLPFYGDKAASKIIRPMLPKFLFTVDRFLDLKVEKTLLNNIPVIVKDLDCLEKIIICPSKQETLSMDIKKIDPRCVFLDDFLKTGRNPDGTVPTLTFEQLPFNYPICINFTSGTTGQPKGLIHGCGTLLPLFRDFGLHCNLKQGDVVLTPYPVGWNLWNLFISCFALGVKVLLMNGCPFYPEIGFWDMMDKYKVAYAFLATTVVDRMEKSDVVPRPGCKLEHLKMLTVGASPVKLQNFDFLLNRVKKDMFLNCLYGATEVIGVFSGFDYNLPVFSAEIQAPALGVDLKCFDSEGNSVVGQKGEMVICTPNPAFPVAVWNDAKGRRLEELYLQKFPGVWCQNDECWIDPNTKGLVVIGRSDDVLNPNGERFGASDIYYAIHTMSELQDYICIGQTNVEGDERVILFVRMKEGCTFDEEFVKKVKHQVETQLTEEHVPSVVLEVQDIPYNLNGKKMERLLKAIVATNEIPETSNIKNPECLEAYCNIPELQGY</sequence>
<protein>
    <recommendedName>
        <fullName evidence="3 7">Acetoacetyl-CoA synthetase</fullName>
        <ecNumber evidence="2 7">6.2.1.16</ecNumber>
    </recommendedName>
</protein>
<dbReference type="GO" id="GO:0005829">
    <property type="term" value="C:cytosol"/>
    <property type="evidence" value="ECO:0007669"/>
    <property type="project" value="UniProtKB-SubCell"/>
</dbReference>
<dbReference type="SUPFAM" id="SSF56801">
    <property type="entry name" value="Acetyl-CoA synthetase-like"/>
    <property type="match status" value="1"/>
</dbReference>
<evidence type="ECO:0000256" key="4">
    <source>
        <dbReference type="ARBA" id="ARBA00022598"/>
    </source>
</evidence>
<feature type="domain" description="AMP-dependent synthetase/ligase" evidence="8">
    <location>
        <begin position="121"/>
        <end position="498"/>
    </location>
</feature>
<proteinExistence type="inferred from homology"/>
<dbReference type="EMBL" id="JAFNEN010000091">
    <property type="protein sequence ID" value="KAG8195207.1"/>
    <property type="molecule type" value="Genomic_DNA"/>
</dbReference>
<evidence type="ECO:0000313" key="11">
    <source>
        <dbReference type="Proteomes" id="UP000827092"/>
    </source>
</evidence>
<evidence type="ECO:0000256" key="1">
    <source>
        <dbReference type="ARBA" id="ARBA00006432"/>
    </source>
</evidence>
<dbReference type="InterPro" id="IPR005914">
    <property type="entry name" value="Acac_CoA_synth"/>
</dbReference>
<comment type="function">
    <text evidence="7">Converts acetoacetate to acetoacetyl-CoA in the cytosol.</text>
</comment>
<dbReference type="AlphaFoldDB" id="A0AAV6VER5"/>
<evidence type="ECO:0000259" key="9">
    <source>
        <dbReference type="Pfam" id="PF16177"/>
    </source>
</evidence>
<dbReference type="GO" id="GO:0030729">
    <property type="term" value="F:acetoacetate-CoA ligase activity"/>
    <property type="evidence" value="ECO:0007669"/>
    <property type="project" value="UniProtKB-UniRule"/>
</dbReference>
<dbReference type="InterPro" id="IPR045851">
    <property type="entry name" value="AMP-bd_C_sf"/>
</dbReference>
<dbReference type="InterPro" id="IPR020845">
    <property type="entry name" value="AMP-binding_CS"/>
</dbReference>
<dbReference type="EC" id="6.2.1.16" evidence="2 7"/>
<keyword evidence="6 7" id="KW-0067">ATP-binding</keyword>
<comment type="similarity">
    <text evidence="1 7">Belongs to the ATP-dependent AMP-binding enzyme family.</text>
</comment>
<dbReference type="NCBIfam" id="TIGR01217">
    <property type="entry name" value="ac_ac_CoA_syn"/>
    <property type="match status" value="1"/>
</dbReference>
<dbReference type="PANTHER" id="PTHR42921:SF1">
    <property type="entry name" value="ACETOACETYL-COA SYNTHETASE"/>
    <property type="match status" value="1"/>
</dbReference>
<dbReference type="Pfam" id="PF16177">
    <property type="entry name" value="ACAS_N"/>
    <property type="match status" value="1"/>
</dbReference>
<reference evidence="10 11" key="1">
    <citation type="journal article" date="2022" name="Nat. Ecol. Evol.">
        <title>A masculinizing supergene underlies an exaggerated male reproductive morph in a spider.</title>
        <authorList>
            <person name="Hendrickx F."/>
            <person name="De Corte Z."/>
            <person name="Sonet G."/>
            <person name="Van Belleghem S.M."/>
            <person name="Kostlbacher S."/>
            <person name="Vangestel C."/>
        </authorList>
    </citation>
    <scope>NUCLEOTIDE SEQUENCE [LARGE SCALE GENOMIC DNA]</scope>
    <source>
        <strain evidence="10">W744_W776</strain>
    </source>
</reference>
<dbReference type="GO" id="GO:0006631">
    <property type="term" value="P:fatty acid metabolic process"/>
    <property type="evidence" value="ECO:0007669"/>
    <property type="project" value="UniProtKB-UniRule"/>
</dbReference>
<evidence type="ECO:0000256" key="5">
    <source>
        <dbReference type="ARBA" id="ARBA00022741"/>
    </source>
</evidence>
<keyword evidence="5 7" id="KW-0547">Nucleotide-binding</keyword>
<keyword evidence="7" id="KW-0963">Cytoplasm</keyword>
<evidence type="ECO:0000256" key="6">
    <source>
        <dbReference type="ARBA" id="ARBA00022840"/>
    </source>
</evidence>
<evidence type="ECO:0000313" key="10">
    <source>
        <dbReference type="EMBL" id="KAG8195207.1"/>
    </source>
</evidence>
<name>A0AAV6VER5_9ARAC</name>
<feature type="domain" description="Acetyl-coenzyme A synthetase N-terminal" evidence="9">
    <location>
        <begin position="56"/>
        <end position="112"/>
    </location>
</feature>
<keyword evidence="11" id="KW-1185">Reference proteome</keyword>
<dbReference type="Gene3D" id="3.30.300.30">
    <property type="match status" value="1"/>
</dbReference>
<evidence type="ECO:0000259" key="8">
    <source>
        <dbReference type="Pfam" id="PF00501"/>
    </source>
</evidence>